<dbReference type="CDD" id="cd00779">
    <property type="entry name" value="ProRS_core_prok"/>
    <property type="match status" value="1"/>
</dbReference>
<sequence>MAQVQRMSRLMVKTLRDDPADAETLSHKLLVRAGYVRRTSAGIWTWLPLGKKVLENITRVVREEMDAIGAQEVLLPALLPKEPYEASGRWEEYGDLLFRLKDRKGSDYLLGPTHEEIFTQVVKDQCTSYKDLPVMLYQIQTKYRDEARPRSGVLRGREFQMKDSYSFDTTDEGLAESYRLHREAYIKIFQRLGLDHRIVSAVSGAMGGSASEEFLAPAAAGEDTFVDCPACDYAANTEAVTFKGVPDTAEYRPVEELDTPDTPTIETLAAHLGVPASATLKNLLVKVDGEITAVGVPGDREVDLGKLAEHLAPAVVELVTAEDFEDRPDLVRGYVGPQGLEKVRYIADPRIAPGTAWVTGANKPDTHAKNVVCGRDFEVDDYLDVVVVEEGDPCPGCGAGLKLDRAIEIGHIFQLGRKYADTFQLDVLGQNGKPVRVTMGSYGIGVSRAVAALAEQTADEQGLCWPREVAPADVHVVAAGKALQTELALDVAEKLNAVGVRVLVDDRAGVSPGVKFTDAELIGVPKILVAGRRSAEGVLELKDRRTGEREELTVDEAIARLRA</sequence>
<dbReference type="InterPro" id="IPR033730">
    <property type="entry name" value="ProRS_core_prok"/>
</dbReference>
<feature type="domain" description="Aminoacyl-transfer RNA synthetases class-II family profile" evidence="11">
    <location>
        <begin position="52"/>
        <end position="466"/>
    </location>
</feature>
<comment type="function">
    <text evidence="10">Catalyzes the attachment of proline to tRNA(Pro) in a two-step reaction: proline is first activated by ATP to form Pro-AMP and then transferred to the acceptor end of tRNA(Pro). As ProRS can inadvertently accommodate and process non-cognate amino acids such as alanine and cysteine, to avoid such errors it has two additional distinct editing activities against alanine. One activity is designated as 'pretransfer' editing and involves the tRNA(Pro)-independent hydrolysis of activated Ala-AMP. The other activity is designated 'posttransfer' editing and involves deacylation of mischarged Ala-tRNA(Pro). The misacylated Cys-tRNA(Pro) is not edited by ProRS.</text>
</comment>
<dbReference type="InterPro" id="IPR036621">
    <property type="entry name" value="Anticodon-bd_dom_sf"/>
</dbReference>
<dbReference type="PANTHER" id="PTHR42753">
    <property type="entry name" value="MITOCHONDRIAL RIBOSOME PROTEIN L39/PROLYL-TRNA LIGASE FAMILY MEMBER"/>
    <property type="match status" value="1"/>
</dbReference>
<comment type="caution">
    <text evidence="12">The sequence shown here is derived from an EMBL/GenBank/DDBJ whole genome shotgun (WGS) entry which is preliminary data.</text>
</comment>
<keyword evidence="7 10" id="KW-0648">Protein biosynthesis</keyword>
<keyword evidence="8 10" id="KW-0030">Aminoacyl-tRNA synthetase</keyword>
<evidence type="ECO:0000256" key="10">
    <source>
        <dbReference type="HAMAP-Rule" id="MF_01569"/>
    </source>
</evidence>
<dbReference type="Proteomes" id="UP001499990">
    <property type="component" value="Unassembled WGS sequence"/>
</dbReference>
<comment type="subunit">
    <text evidence="2 10">Homodimer.</text>
</comment>
<evidence type="ECO:0000256" key="9">
    <source>
        <dbReference type="ARBA" id="ARBA00047671"/>
    </source>
</evidence>
<organism evidence="12 13">
    <name type="scientific">Streptomyces sannanensis</name>
    <dbReference type="NCBI Taxonomy" id="285536"/>
    <lineage>
        <taxon>Bacteria</taxon>
        <taxon>Bacillati</taxon>
        <taxon>Actinomycetota</taxon>
        <taxon>Actinomycetes</taxon>
        <taxon>Kitasatosporales</taxon>
        <taxon>Streptomycetaceae</taxon>
        <taxon>Streptomyces</taxon>
    </lineage>
</organism>
<evidence type="ECO:0000256" key="1">
    <source>
        <dbReference type="ARBA" id="ARBA00004496"/>
    </source>
</evidence>
<dbReference type="InterPro" id="IPR004500">
    <property type="entry name" value="Pro-tRNA-synth_IIa_bac-type"/>
</dbReference>
<reference evidence="13" key="1">
    <citation type="journal article" date="2019" name="Int. J. Syst. Evol. Microbiol.">
        <title>The Global Catalogue of Microorganisms (GCM) 10K type strain sequencing project: providing services to taxonomists for standard genome sequencing and annotation.</title>
        <authorList>
            <consortium name="The Broad Institute Genomics Platform"/>
            <consortium name="The Broad Institute Genome Sequencing Center for Infectious Disease"/>
            <person name="Wu L."/>
            <person name="Ma J."/>
        </authorList>
    </citation>
    <scope>NUCLEOTIDE SEQUENCE [LARGE SCALE GENOMIC DNA]</scope>
    <source>
        <strain evidence="13">JCM 9651</strain>
    </source>
</reference>
<dbReference type="InterPro" id="IPR002316">
    <property type="entry name" value="Pro-tRNA-ligase_IIa"/>
</dbReference>
<keyword evidence="6 10" id="KW-0067">ATP-binding</keyword>
<evidence type="ECO:0000256" key="2">
    <source>
        <dbReference type="ARBA" id="ARBA00011738"/>
    </source>
</evidence>
<dbReference type="InterPro" id="IPR045864">
    <property type="entry name" value="aa-tRNA-synth_II/BPL/LPL"/>
</dbReference>
<dbReference type="InterPro" id="IPR036754">
    <property type="entry name" value="YbaK/aa-tRNA-synt-asso_dom_sf"/>
</dbReference>
<dbReference type="SUPFAM" id="SSF52954">
    <property type="entry name" value="Class II aaRS ABD-related"/>
    <property type="match status" value="1"/>
</dbReference>
<dbReference type="InterPro" id="IPR050062">
    <property type="entry name" value="Pro-tRNA_synthetase"/>
</dbReference>
<dbReference type="NCBIfam" id="TIGR00409">
    <property type="entry name" value="proS_fam_II"/>
    <property type="match status" value="1"/>
</dbReference>
<dbReference type="GO" id="GO:0016874">
    <property type="term" value="F:ligase activity"/>
    <property type="evidence" value="ECO:0007669"/>
    <property type="project" value="UniProtKB-KW"/>
</dbReference>
<evidence type="ECO:0000256" key="5">
    <source>
        <dbReference type="ARBA" id="ARBA00022741"/>
    </source>
</evidence>
<evidence type="ECO:0000313" key="12">
    <source>
        <dbReference type="EMBL" id="GAA3376315.1"/>
    </source>
</evidence>
<proteinExistence type="inferred from homology"/>
<dbReference type="SUPFAM" id="SSF55681">
    <property type="entry name" value="Class II aaRS and biotin synthetases"/>
    <property type="match status" value="1"/>
</dbReference>
<evidence type="ECO:0000313" key="13">
    <source>
        <dbReference type="Proteomes" id="UP001499990"/>
    </source>
</evidence>
<dbReference type="PANTHER" id="PTHR42753:SF2">
    <property type="entry name" value="PROLINE--TRNA LIGASE"/>
    <property type="match status" value="1"/>
</dbReference>
<evidence type="ECO:0000256" key="8">
    <source>
        <dbReference type="ARBA" id="ARBA00023146"/>
    </source>
</evidence>
<protein>
    <recommendedName>
        <fullName evidence="10">Proline--tRNA ligase</fullName>
        <ecNumber evidence="10">6.1.1.15</ecNumber>
    </recommendedName>
    <alternativeName>
        <fullName evidence="10">Prolyl-tRNA synthetase</fullName>
        <shortName evidence="10">ProRS</shortName>
    </alternativeName>
</protein>
<comment type="similarity">
    <text evidence="10">Belongs to the class-II aminoacyl-tRNA synthetase family. ProS type 1 subfamily.</text>
</comment>
<dbReference type="Pfam" id="PF04073">
    <property type="entry name" value="tRNA_edit"/>
    <property type="match status" value="1"/>
</dbReference>
<dbReference type="Gene3D" id="3.30.930.10">
    <property type="entry name" value="Bira Bifunctional Protein, Domain 2"/>
    <property type="match status" value="2"/>
</dbReference>
<dbReference type="PROSITE" id="PS50862">
    <property type="entry name" value="AA_TRNA_LIGASE_II"/>
    <property type="match status" value="1"/>
</dbReference>
<dbReference type="InterPro" id="IPR002314">
    <property type="entry name" value="aa-tRNA-synt_IIb"/>
</dbReference>
<evidence type="ECO:0000256" key="4">
    <source>
        <dbReference type="ARBA" id="ARBA00022598"/>
    </source>
</evidence>
<keyword evidence="5 10" id="KW-0547">Nucleotide-binding</keyword>
<evidence type="ECO:0000259" key="11">
    <source>
        <dbReference type="PROSITE" id="PS50862"/>
    </source>
</evidence>
<keyword evidence="13" id="KW-1185">Reference proteome</keyword>
<dbReference type="HAMAP" id="MF_01569">
    <property type="entry name" value="Pro_tRNA_synth_type1"/>
    <property type="match status" value="1"/>
</dbReference>
<dbReference type="EC" id="6.1.1.15" evidence="10"/>
<evidence type="ECO:0000256" key="7">
    <source>
        <dbReference type="ARBA" id="ARBA00022917"/>
    </source>
</evidence>
<dbReference type="InterPro" id="IPR007214">
    <property type="entry name" value="YbaK/aa-tRNA-synth-assoc-dom"/>
</dbReference>
<comment type="catalytic activity">
    <reaction evidence="9 10">
        <text>tRNA(Pro) + L-proline + ATP = L-prolyl-tRNA(Pro) + AMP + diphosphate</text>
        <dbReference type="Rhea" id="RHEA:14305"/>
        <dbReference type="Rhea" id="RHEA-COMP:9700"/>
        <dbReference type="Rhea" id="RHEA-COMP:9702"/>
        <dbReference type="ChEBI" id="CHEBI:30616"/>
        <dbReference type="ChEBI" id="CHEBI:33019"/>
        <dbReference type="ChEBI" id="CHEBI:60039"/>
        <dbReference type="ChEBI" id="CHEBI:78442"/>
        <dbReference type="ChEBI" id="CHEBI:78532"/>
        <dbReference type="ChEBI" id="CHEBI:456215"/>
        <dbReference type="EC" id="6.1.1.15"/>
    </reaction>
</comment>
<dbReference type="InterPro" id="IPR004154">
    <property type="entry name" value="Anticodon-bd"/>
</dbReference>
<comment type="domain">
    <text evidence="10">Consists of three domains: the N-terminal catalytic domain, the editing domain and the C-terminal anticodon-binding domain.</text>
</comment>
<gene>
    <name evidence="10" type="primary">proS</name>
    <name evidence="12" type="ORF">GCM10020367_47520</name>
</gene>
<dbReference type="Pfam" id="PF00587">
    <property type="entry name" value="tRNA-synt_2b"/>
    <property type="match status" value="1"/>
</dbReference>
<dbReference type="Pfam" id="PF03129">
    <property type="entry name" value="HGTP_anticodon"/>
    <property type="match status" value="1"/>
</dbReference>
<keyword evidence="3 10" id="KW-0963">Cytoplasm</keyword>
<keyword evidence="4 10" id="KW-0436">Ligase</keyword>
<evidence type="ECO:0000256" key="6">
    <source>
        <dbReference type="ARBA" id="ARBA00022840"/>
    </source>
</evidence>
<dbReference type="EMBL" id="BAAAYL010000001">
    <property type="protein sequence ID" value="GAA3376315.1"/>
    <property type="molecule type" value="Genomic_DNA"/>
</dbReference>
<dbReference type="PRINTS" id="PR01046">
    <property type="entry name" value="TRNASYNTHPRO"/>
</dbReference>
<dbReference type="Gene3D" id="3.40.50.800">
    <property type="entry name" value="Anticodon-binding domain"/>
    <property type="match status" value="1"/>
</dbReference>
<dbReference type="InterPro" id="IPR023717">
    <property type="entry name" value="Pro-tRNA-Synthase_IIa_type1"/>
</dbReference>
<dbReference type="SUPFAM" id="SSF55826">
    <property type="entry name" value="YbaK/ProRS associated domain"/>
    <property type="match status" value="1"/>
</dbReference>
<dbReference type="InterPro" id="IPR006195">
    <property type="entry name" value="aa-tRNA-synth_II"/>
</dbReference>
<evidence type="ECO:0000256" key="3">
    <source>
        <dbReference type="ARBA" id="ARBA00022490"/>
    </source>
</evidence>
<dbReference type="NCBIfam" id="NF006625">
    <property type="entry name" value="PRK09194.1"/>
    <property type="match status" value="1"/>
</dbReference>
<dbReference type="CDD" id="cd00861">
    <property type="entry name" value="ProRS_anticodon_short"/>
    <property type="match status" value="1"/>
</dbReference>
<comment type="subcellular location">
    <subcellularLocation>
        <location evidence="1 10">Cytoplasm</location>
    </subcellularLocation>
</comment>
<accession>A0ABP6SGI2</accession>
<dbReference type="RefSeq" id="WP_345041024.1">
    <property type="nucleotide sequence ID" value="NZ_BAAAYL010000001.1"/>
</dbReference>
<name>A0ABP6SGI2_9ACTN</name>
<dbReference type="InterPro" id="IPR044140">
    <property type="entry name" value="ProRS_anticodon_short"/>
</dbReference>